<comment type="similarity">
    <text evidence="2 7">Belongs to the esterase D family.</text>
</comment>
<dbReference type="PANTHER" id="PTHR10061">
    <property type="entry name" value="S-FORMYLGLUTATHIONE HYDROLASE"/>
    <property type="match status" value="1"/>
</dbReference>
<proteinExistence type="inferred from homology"/>
<gene>
    <name evidence="9" type="primary">LOC100202060</name>
</gene>
<dbReference type="PANTHER" id="PTHR10061:SF0">
    <property type="entry name" value="S-FORMYLGLUTATHIONE HYDROLASE"/>
    <property type="match status" value="1"/>
</dbReference>
<evidence type="ECO:0000313" key="8">
    <source>
        <dbReference type="Proteomes" id="UP001652625"/>
    </source>
</evidence>
<reference evidence="9" key="1">
    <citation type="submission" date="2025-08" db="UniProtKB">
        <authorList>
            <consortium name="RefSeq"/>
        </authorList>
    </citation>
    <scope>IDENTIFICATION</scope>
</reference>
<dbReference type="GeneID" id="100202060"/>
<dbReference type="InterPro" id="IPR014186">
    <property type="entry name" value="S-formylglutathione_hydrol"/>
</dbReference>
<dbReference type="Pfam" id="PF00756">
    <property type="entry name" value="Esterase"/>
    <property type="match status" value="1"/>
</dbReference>
<dbReference type="EC" id="3.1.2.12" evidence="3 7"/>
<evidence type="ECO:0000256" key="2">
    <source>
        <dbReference type="ARBA" id="ARBA00005622"/>
    </source>
</evidence>
<dbReference type="GO" id="GO:0016787">
    <property type="term" value="F:hydrolase activity"/>
    <property type="evidence" value="ECO:0007669"/>
    <property type="project" value="UniProtKB-KW"/>
</dbReference>
<dbReference type="InterPro" id="IPR000801">
    <property type="entry name" value="Esterase-like"/>
</dbReference>
<evidence type="ECO:0000256" key="6">
    <source>
        <dbReference type="ARBA" id="ARBA00022801"/>
    </source>
</evidence>
<sequence>MNYNLEEKSSSKCFDGYIKVYTHDSTEVNTKMTFAVYLPPLAESSKCPVLYWISGLTCTEQNFITKSGFQKFASELGIIVVCPDTSPRGANIEGENDSWDLGLGASYYVDATEEKWKKNYRMYSYITKELPDIISNNFPVLKDVQSIIGHSVGGHGALICALKNPVKYKSVSVFAPVSNPINCPWGKKAFTAFLGLDQETWKEYDACELGKKYEGPLLNILIDQGSSDSFAKDQLLTENFVKVCKENSLLKVDYRLREGYDHGYYFISTFIEEHIRYHAAALLKSVE</sequence>
<keyword evidence="7" id="KW-0963">Cytoplasm</keyword>
<keyword evidence="6 7" id="KW-0378">Hydrolase</keyword>
<dbReference type="Proteomes" id="UP001652625">
    <property type="component" value="Chromosome 08"/>
</dbReference>
<evidence type="ECO:0000256" key="3">
    <source>
        <dbReference type="ARBA" id="ARBA00012479"/>
    </source>
</evidence>
<evidence type="ECO:0000256" key="7">
    <source>
        <dbReference type="RuleBase" id="RU363068"/>
    </source>
</evidence>
<comment type="subcellular location">
    <subcellularLocation>
        <location evidence="7">Cytoplasm</location>
    </subcellularLocation>
</comment>
<dbReference type="RefSeq" id="XP_065660146.1">
    <property type="nucleotide sequence ID" value="XM_065804074.1"/>
</dbReference>
<protein>
    <recommendedName>
        <fullName evidence="4 7">S-formylglutathione hydrolase</fullName>
        <ecNumber evidence="3 7">3.1.2.12</ecNumber>
    </recommendedName>
</protein>
<evidence type="ECO:0000313" key="9">
    <source>
        <dbReference type="RefSeq" id="XP_065660146.1"/>
    </source>
</evidence>
<organism evidence="8 9">
    <name type="scientific">Hydra vulgaris</name>
    <name type="common">Hydra</name>
    <name type="synonym">Hydra attenuata</name>
    <dbReference type="NCBI Taxonomy" id="6087"/>
    <lineage>
        <taxon>Eukaryota</taxon>
        <taxon>Metazoa</taxon>
        <taxon>Cnidaria</taxon>
        <taxon>Hydrozoa</taxon>
        <taxon>Hydroidolina</taxon>
        <taxon>Anthoathecata</taxon>
        <taxon>Aplanulata</taxon>
        <taxon>Hydridae</taxon>
        <taxon>Hydra</taxon>
    </lineage>
</organism>
<name>A0ABM4CEN1_HYDVU</name>
<dbReference type="Gene3D" id="3.40.50.1820">
    <property type="entry name" value="alpha/beta hydrolase"/>
    <property type="match status" value="1"/>
</dbReference>
<comment type="catalytic activity">
    <reaction evidence="7">
        <text>S-formylglutathione + H2O = formate + glutathione + H(+)</text>
        <dbReference type="Rhea" id="RHEA:14961"/>
        <dbReference type="ChEBI" id="CHEBI:15377"/>
        <dbReference type="ChEBI" id="CHEBI:15378"/>
        <dbReference type="ChEBI" id="CHEBI:15740"/>
        <dbReference type="ChEBI" id="CHEBI:57688"/>
        <dbReference type="ChEBI" id="CHEBI:57925"/>
        <dbReference type="EC" id="3.1.2.12"/>
    </reaction>
</comment>
<evidence type="ECO:0000256" key="1">
    <source>
        <dbReference type="ARBA" id="ARBA00002608"/>
    </source>
</evidence>
<keyword evidence="5 7" id="KW-0719">Serine esterase</keyword>
<dbReference type="NCBIfam" id="TIGR02821">
    <property type="entry name" value="fghA_ester_D"/>
    <property type="match status" value="1"/>
</dbReference>
<comment type="function">
    <text evidence="1 7">Serine hydrolase involved in the detoxification of formaldehyde.</text>
</comment>
<accession>A0ABM4CEN1</accession>
<dbReference type="SUPFAM" id="SSF53474">
    <property type="entry name" value="alpha/beta-Hydrolases"/>
    <property type="match status" value="1"/>
</dbReference>
<keyword evidence="8" id="KW-1185">Reference proteome</keyword>
<evidence type="ECO:0000256" key="4">
    <source>
        <dbReference type="ARBA" id="ARBA00016774"/>
    </source>
</evidence>
<dbReference type="InterPro" id="IPR029058">
    <property type="entry name" value="AB_hydrolase_fold"/>
</dbReference>
<evidence type="ECO:0000256" key="5">
    <source>
        <dbReference type="ARBA" id="ARBA00022487"/>
    </source>
</evidence>